<dbReference type="EC" id="6.3.4.18" evidence="5 6"/>
<name>G2J8X3_9BURK</name>
<evidence type="ECO:0000256" key="3">
    <source>
        <dbReference type="ARBA" id="ARBA00022755"/>
    </source>
</evidence>
<keyword evidence="9" id="KW-1185">Reference proteome</keyword>
<dbReference type="SUPFAM" id="SSF51246">
    <property type="entry name" value="Rudiment single hybrid motif"/>
    <property type="match status" value="1"/>
</dbReference>
<dbReference type="PANTHER" id="PTHR11609">
    <property type="entry name" value="PURINE BIOSYNTHESIS PROTEIN 6/7, PUR6/7"/>
    <property type="match status" value="1"/>
</dbReference>
<dbReference type="GO" id="GO:0005829">
    <property type="term" value="C:cytosol"/>
    <property type="evidence" value="ECO:0007669"/>
    <property type="project" value="TreeGrafter"/>
</dbReference>
<dbReference type="PROSITE" id="PS00065">
    <property type="entry name" value="D_2_HYDROXYACID_DH_1"/>
    <property type="match status" value="1"/>
</dbReference>
<dbReference type="UniPathway" id="UPA00074">
    <property type="reaction ID" value="UER00942"/>
</dbReference>
<feature type="binding site" evidence="5">
    <location>
        <position position="191"/>
    </location>
    <ligand>
        <name>ATP</name>
        <dbReference type="ChEBI" id="CHEBI:30616"/>
    </ligand>
</feature>
<dbReference type="Gene3D" id="3.30.1490.20">
    <property type="entry name" value="ATP-grasp fold, A domain"/>
    <property type="match status" value="1"/>
</dbReference>
<dbReference type="NCBIfam" id="NF004675">
    <property type="entry name" value="PRK06019.1-1"/>
    <property type="match status" value="1"/>
</dbReference>
<comment type="subunit">
    <text evidence="5 6">Homodimer.</text>
</comment>
<feature type="domain" description="ATP-grasp" evidence="7">
    <location>
        <begin position="109"/>
        <end position="298"/>
    </location>
</feature>
<dbReference type="GO" id="GO:0016616">
    <property type="term" value="F:oxidoreductase activity, acting on the CH-OH group of donors, NAD or NADP as acceptor"/>
    <property type="evidence" value="ECO:0007669"/>
    <property type="project" value="UniProtKB-ARBA"/>
</dbReference>
<feature type="binding site" evidence="5">
    <location>
        <position position="148"/>
    </location>
    <ligand>
        <name>ATP</name>
        <dbReference type="ChEBI" id="CHEBI:30616"/>
    </ligand>
</feature>
<comment type="function">
    <text evidence="5">Catalyzes the ATP-dependent conversion of 5-aminoimidazole ribonucleotide (AIR) and HCO(3)(-) to N5-carboxyaminoimidazole ribonucleotide (N5-CAIR).</text>
</comment>
<keyword evidence="2 5" id="KW-0547">Nucleotide-binding</keyword>
<dbReference type="GO" id="GO:0046872">
    <property type="term" value="F:metal ion binding"/>
    <property type="evidence" value="ECO:0007669"/>
    <property type="project" value="InterPro"/>
</dbReference>
<dbReference type="InterPro" id="IPR005875">
    <property type="entry name" value="PurK"/>
</dbReference>
<dbReference type="HAMAP" id="MF_01928">
    <property type="entry name" value="PurK"/>
    <property type="match status" value="1"/>
</dbReference>
<evidence type="ECO:0000259" key="7">
    <source>
        <dbReference type="PROSITE" id="PS50975"/>
    </source>
</evidence>
<evidence type="ECO:0000256" key="2">
    <source>
        <dbReference type="ARBA" id="ARBA00022741"/>
    </source>
</evidence>
<evidence type="ECO:0000256" key="1">
    <source>
        <dbReference type="ARBA" id="ARBA00022598"/>
    </source>
</evidence>
<evidence type="ECO:0000313" key="8">
    <source>
        <dbReference type="EMBL" id="CCD29220.1"/>
    </source>
</evidence>
<feature type="binding site" evidence="5">
    <location>
        <begin position="153"/>
        <end position="159"/>
    </location>
    <ligand>
        <name>ATP</name>
        <dbReference type="ChEBI" id="CHEBI:30616"/>
    </ligand>
</feature>
<sequence length="386" mass="41246">MPILPTAWLGILGGGQLGRMFCFAAQRLGYRVCVFDPDPRCIAGAVADAHLCADYEDEAALVEFGQRCAAISTEFENIPAHCLEFLARLACVRPGAHCLAIAQDRAAEKRFIADCGVLVAPYRVIASVSALAALTPADLTAVLPGILKTARLGYDGKGQVHVKDADELRRAYAALGHVACIIEKQLPIADEISALIARGADGATAMYPLAHNMHRNGILARTLAPAPIPSALAEQAAHAARAIAEQLDYVGMLCVEFFILRDGALFVNEIAPRPHNSGHYTIDACVTSQFVQQVRALTGLPLGEARQHSAAVMLNLLGDLWFVEGAEQTPPWHVATALPGAHLHLYAKPQARIGRKMGHLTCTAATLDHALENARRAAQQLGISPF</sequence>
<evidence type="ECO:0000256" key="5">
    <source>
        <dbReference type="HAMAP-Rule" id="MF_01928"/>
    </source>
</evidence>
<evidence type="ECO:0000313" key="9">
    <source>
        <dbReference type="Proteomes" id="UP000054051"/>
    </source>
</evidence>
<dbReference type="Gene3D" id="3.40.50.20">
    <property type="match status" value="1"/>
</dbReference>
<comment type="catalytic activity">
    <reaction evidence="5 6">
        <text>5-amino-1-(5-phospho-beta-D-ribosyl)imidazole + hydrogencarbonate + ATP = 5-carboxyamino-1-(5-phospho-D-ribosyl)imidazole + ADP + phosphate + 2 H(+)</text>
        <dbReference type="Rhea" id="RHEA:19317"/>
        <dbReference type="ChEBI" id="CHEBI:15378"/>
        <dbReference type="ChEBI" id="CHEBI:17544"/>
        <dbReference type="ChEBI" id="CHEBI:30616"/>
        <dbReference type="ChEBI" id="CHEBI:43474"/>
        <dbReference type="ChEBI" id="CHEBI:58730"/>
        <dbReference type="ChEBI" id="CHEBI:137981"/>
        <dbReference type="ChEBI" id="CHEBI:456216"/>
        <dbReference type="EC" id="6.3.4.18"/>
    </reaction>
</comment>
<dbReference type="EMBL" id="CAFB01000038">
    <property type="protein sequence ID" value="CCD29220.1"/>
    <property type="molecule type" value="Genomic_DNA"/>
</dbReference>
<keyword evidence="4 5" id="KW-0067">ATP-binding</keyword>
<dbReference type="InterPro" id="IPR016185">
    <property type="entry name" value="PreATP-grasp_dom_sf"/>
</dbReference>
<feature type="binding site" evidence="5">
    <location>
        <position position="105"/>
    </location>
    <ligand>
        <name>ATP</name>
        <dbReference type="ChEBI" id="CHEBI:30616"/>
    </ligand>
</feature>
<dbReference type="PANTHER" id="PTHR11609:SF5">
    <property type="entry name" value="PHOSPHORIBOSYLAMINOIMIDAZOLE CARBOXYLASE"/>
    <property type="match status" value="1"/>
</dbReference>
<keyword evidence="3 5" id="KW-0658">Purine biosynthesis</keyword>
<comment type="similarity">
    <text evidence="5 6">Belongs to the PurK/PurT family.</text>
</comment>
<dbReference type="InterPro" id="IPR011054">
    <property type="entry name" value="Rudment_hybrid_motif"/>
</dbReference>
<dbReference type="Pfam" id="PF22660">
    <property type="entry name" value="RS_preATP-grasp-like"/>
    <property type="match status" value="1"/>
</dbReference>
<proteinExistence type="inferred from homology"/>
<comment type="function">
    <text evidence="6">Catalyzes the ATP-dependent conversion of 5-aminoimidazole ribonucleotide (AIR) and HCO(3)- to N5-carboxyaminoimidazole ribonucleotide (N5-CAIR).</text>
</comment>
<dbReference type="SUPFAM" id="SSF56059">
    <property type="entry name" value="Glutathione synthetase ATP-binding domain-like"/>
    <property type="match status" value="1"/>
</dbReference>
<dbReference type="GO" id="GO:0006189">
    <property type="term" value="P:'de novo' IMP biosynthetic process"/>
    <property type="evidence" value="ECO:0007669"/>
    <property type="project" value="UniProtKB-UniRule"/>
</dbReference>
<feature type="binding site" evidence="5">
    <location>
        <position position="214"/>
    </location>
    <ligand>
        <name>ATP</name>
        <dbReference type="ChEBI" id="CHEBI:30616"/>
    </ligand>
</feature>
<dbReference type="NCBIfam" id="NF004676">
    <property type="entry name" value="PRK06019.1-2"/>
    <property type="match status" value="1"/>
</dbReference>
<dbReference type="InterPro" id="IPR029752">
    <property type="entry name" value="D-isomer_DH_CS1"/>
</dbReference>
<dbReference type="InterPro" id="IPR013815">
    <property type="entry name" value="ATP_grasp_subdomain_1"/>
</dbReference>
<comment type="caution">
    <text evidence="8">The sequence shown here is derived from an EMBL/GenBank/DDBJ whole genome shotgun (WGS) entry which is preliminary data.</text>
</comment>
<dbReference type="FunFam" id="3.30.1490.20:FF:000015">
    <property type="entry name" value="N5-carboxyaminoimidazole ribonucleotide synthase"/>
    <property type="match status" value="1"/>
</dbReference>
<dbReference type="eggNOG" id="COG0026">
    <property type="taxonomic scope" value="Bacteria"/>
</dbReference>
<reference evidence="8 9" key="1">
    <citation type="submission" date="2011-08" db="EMBL/GenBank/DDBJ databases">
        <title>The genome of the obligate endobacterium of an arbuscular mycorrhizal fungus reveals an interphylum network of nutritional interactions.</title>
        <authorList>
            <person name="Ghignone S."/>
            <person name="Salvioli A."/>
            <person name="Anca I."/>
            <person name="Lumini E."/>
            <person name="Ortu G."/>
            <person name="Petiti L."/>
            <person name="Cruveiller S."/>
            <person name="Bianciotto V."/>
            <person name="Piffanelli P."/>
            <person name="Lanfranco L."/>
            <person name="Bonfante P."/>
        </authorList>
    </citation>
    <scope>NUCLEOTIDE SEQUENCE [LARGE SCALE GENOMIC DNA]</scope>
    <source>
        <strain evidence="8 9">BEG34</strain>
    </source>
</reference>
<protein>
    <recommendedName>
        <fullName evidence="5 6">N5-carboxyaminoimidazole ribonucleotide synthase</fullName>
        <shortName evidence="5 6">N5-CAIR synthase</shortName>
        <ecNumber evidence="5 6">6.3.4.18</ecNumber>
    </recommendedName>
    <alternativeName>
        <fullName evidence="5 6">5-(carboxyamino)imidazole ribonucleotide synthetase</fullName>
    </alternativeName>
</protein>
<dbReference type="AlphaFoldDB" id="G2J8X3"/>
<keyword evidence="8" id="KW-0456">Lyase</keyword>
<dbReference type="STRING" id="1070319.CAGGBEG34_210088"/>
<evidence type="ECO:0000256" key="4">
    <source>
        <dbReference type="ARBA" id="ARBA00022840"/>
    </source>
</evidence>
<dbReference type="Proteomes" id="UP000054051">
    <property type="component" value="Unassembled WGS sequence"/>
</dbReference>
<dbReference type="Pfam" id="PF02222">
    <property type="entry name" value="ATP-grasp"/>
    <property type="match status" value="1"/>
</dbReference>
<dbReference type="FunFam" id="3.30.470.20:FF:000029">
    <property type="entry name" value="N5-carboxyaminoimidazole ribonucleotide synthase"/>
    <property type="match status" value="1"/>
</dbReference>
<dbReference type="GO" id="GO:0034028">
    <property type="term" value="F:5-(carboxyamino)imidazole ribonucleotide synthase activity"/>
    <property type="evidence" value="ECO:0007669"/>
    <property type="project" value="UniProtKB-UniRule"/>
</dbReference>
<dbReference type="PROSITE" id="PS50975">
    <property type="entry name" value="ATP_GRASP"/>
    <property type="match status" value="1"/>
</dbReference>
<gene>
    <name evidence="5 6 8" type="primary">purK</name>
    <name evidence="8" type="ORF">CAGGBEG34_210088</name>
</gene>
<dbReference type="Pfam" id="PF17769">
    <property type="entry name" value="PurK_C"/>
    <property type="match status" value="1"/>
</dbReference>
<dbReference type="NCBIfam" id="NF004677">
    <property type="entry name" value="PRK06019.1-3"/>
    <property type="match status" value="1"/>
</dbReference>
<dbReference type="InterPro" id="IPR040686">
    <property type="entry name" value="PurK_C"/>
</dbReference>
<dbReference type="SUPFAM" id="SSF52440">
    <property type="entry name" value="PreATP-grasp domain"/>
    <property type="match status" value="1"/>
</dbReference>
<dbReference type="NCBIfam" id="TIGR01161">
    <property type="entry name" value="purK"/>
    <property type="match status" value="1"/>
</dbReference>
<dbReference type="InterPro" id="IPR003135">
    <property type="entry name" value="ATP-grasp_carboxylate-amine"/>
</dbReference>
<dbReference type="GO" id="GO:0005524">
    <property type="term" value="F:ATP binding"/>
    <property type="evidence" value="ECO:0007669"/>
    <property type="project" value="UniProtKB-UniRule"/>
</dbReference>
<comment type="pathway">
    <text evidence="5 6">Purine metabolism; IMP biosynthesis via de novo pathway; 5-amino-1-(5-phospho-D-ribosyl)imidazole-4-carboxylate from 5-amino-1-(5-phospho-D-ribosyl)imidazole (N5-CAIR route): step 1/2.</text>
</comment>
<keyword evidence="1 5" id="KW-0436">Ligase</keyword>
<dbReference type="InterPro" id="IPR011761">
    <property type="entry name" value="ATP-grasp"/>
</dbReference>
<organism evidence="8 9">
    <name type="scientific">Candidatus Glomeribacter gigasporarum BEG34</name>
    <dbReference type="NCBI Taxonomy" id="1070319"/>
    <lineage>
        <taxon>Bacteria</taxon>
        <taxon>Pseudomonadati</taxon>
        <taxon>Pseudomonadota</taxon>
        <taxon>Betaproteobacteria</taxon>
        <taxon>Burkholderiales</taxon>
        <taxon>Burkholderiaceae</taxon>
        <taxon>Candidatus Glomeribacter</taxon>
    </lineage>
</organism>
<dbReference type="NCBIfam" id="NF004679">
    <property type="entry name" value="PRK06019.1-5"/>
    <property type="match status" value="1"/>
</dbReference>
<dbReference type="InterPro" id="IPR054350">
    <property type="entry name" value="PurT/PurK_preATP-grasp"/>
</dbReference>
<evidence type="ECO:0000256" key="6">
    <source>
        <dbReference type="RuleBase" id="RU361200"/>
    </source>
</evidence>
<accession>G2J8X3</accession>
<feature type="binding site" evidence="5">
    <location>
        <begin position="183"/>
        <end position="186"/>
    </location>
    <ligand>
        <name>ATP</name>
        <dbReference type="ChEBI" id="CHEBI:30616"/>
    </ligand>
</feature>
<dbReference type="GO" id="GO:0004638">
    <property type="term" value="F:phosphoribosylaminoimidazole carboxylase activity"/>
    <property type="evidence" value="ECO:0007669"/>
    <property type="project" value="InterPro"/>
</dbReference>
<dbReference type="Gene3D" id="3.30.470.20">
    <property type="entry name" value="ATP-grasp fold, B domain"/>
    <property type="match status" value="1"/>
</dbReference>
<feature type="binding site" evidence="5">
    <location>
        <begin position="268"/>
        <end position="269"/>
    </location>
    <ligand>
        <name>ATP</name>
        <dbReference type="ChEBI" id="CHEBI:30616"/>
    </ligand>
</feature>